<dbReference type="EMBL" id="VITN01000006">
    <property type="protein sequence ID" value="TWB20766.1"/>
    <property type="molecule type" value="Genomic_DNA"/>
</dbReference>
<dbReference type="InterPro" id="IPR009241">
    <property type="entry name" value="HigB-like"/>
</dbReference>
<dbReference type="Proteomes" id="UP000319859">
    <property type="component" value="Unassembled WGS sequence"/>
</dbReference>
<sequence length="77" mass="8917">MKTVGPGVQEIRINDPAGIFRVLYVTKFEDAIYVLHCFQKKSQKTDPADVAIARDRYNTLVDRLKRHKADERKGKRT</sequence>
<evidence type="ECO:0000313" key="2">
    <source>
        <dbReference type="Proteomes" id="UP000319859"/>
    </source>
</evidence>
<reference evidence="1 2" key="1">
    <citation type="submission" date="2019-06" db="EMBL/GenBank/DDBJ databases">
        <title>Genomic Encyclopedia of Type Strains, Phase IV (KMG-V): Genome sequencing to study the core and pangenomes of soil and plant-associated prokaryotes.</title>
        <authorList>
            <person name="Whitman W."/>
        </authorList>
    </citation>
    <scope>NUCLEOTIDE SEQUENCE [LARGE SCALE GENOMIC DNA]</scope>
    <source>
        <strain evidence="1 2">BR 11880</strain>
    </source>
</reference>
<gene>
    <name evidence="1" type="ORF">FBZ89_106169</name>
</gene>
<comment type="caution">
    <text evidence="1">The sequence shown here is derived from an EMBL/GenBank/DDBJ whole genome shotgun (WGS) entry which is preliminary data.</text>
</comment>
<evidence type="ECO:0000313" key="1">
    <source>
        <dbReference type="EMBL" id="TWB20766.1"/>
    </source>
</evidence>
<organism evidence="1 2">
    <name type="scientific">Nitrospirillum amazonense</name>
    <dbReference type="NCBI Taxonomy" id="28077"/>
    <lineage>
        <taxon>Bacteria</taxon>
        <taxon>Pseudomonadati</taxon>
        <taxon>Pseudomonadota</taxon>
        <taxon>Alphaproteobacteria</taxon>
        <taxon>Rhodospirillales</taxon>
        <taxon>Azospirillaceae</taxon>
        <taxon>Nitrospirillum</taxon>
    </lineage>
</organism>
<accession>A0A560FGN1</accession>
<protein>
    <submittedName>
        <fullName evidence="1">Phage derived Gp49-like protein DUF891</fullName>
    </submittedName>
</protein>
<name>A0A560FGN1_9PROT</name>
<proteinExistence type="predicted"/>
<dbReference type="AlphaFoldDB" id="A0A560FGN1"/>
<dbReference type="Pfam" id="PF05973">
    <property type="entry name" value="Gp49"/>
    <property type="match status" value="1"/>
</dbReference>